<dbReference type="EMBL" id="BSRX01000046">
    <property type="protein sequence ID" value="GLW58012.1"/>
    <property type="molecule type" value="Genomic_DNA"/>
</dbReference>
<reference evidence="2" key="1">
    <citation type="submission" date="2023-02" db="EMBL/GenBank/DDBJ databases">
        <title>Kitasatospora phosalacinea NBRC 14362.</title>
        <authorList>
            <person name="Ichikawa N."/>
            <person name="Sato H."/>
            <person name="Tonouchi N."/>
        </authorList>
    </citation>
    <scope>NUCLEOTIDE SEQUENCE</scope>
    <source>
        <strain evidence="2">NBRC 14362</strain>
    </source>
</reference>
<dbReference type="Proteomes" id="UP001165143">
    <property type="component" value="Unassembled WGS sequence"/>
</dbReference>
<accession>A0A9W6PNL7</accession>
<evidence type="ECO:0000256" key="1">
    <source>
        <dbReference type="SAM" id="MobiDB-lite"/>
    </source>
</evidence>
<sequence>MKDTDFRLDGLVAADEQSATGYDRTWICRYQTISQHDVGERSFIVAFDPSATWDAPDTPNLFSFDVVRDSGQGTFSLHGSGHATFAFAQRWLINRGCPAEALAPIADVPKPADELTVRVEDRIRHSGERLAVVERRVIDGGDVEGWSIAVDRQDKELPVRLFLESLQPDQYTYTVREGAFADWTAVDAWLEDRSTPLPEAPEYRLDAEALRTGAALSRTTTSLPQAGAAPSTPAVPVNSPQSSGRSL</sequence>
<name>A0A9W6PNL7_9ACTN</name>
<dbReference type="OrthoDB" id="4314991at2"/>
<proteinExistence type="predicted"/>
<evidence type="ECO:0000313" key="2">
    <source>
        <dbReference type="EMBL" id="GLW58012.1"/>
    </source>
</evidence>
<feature type="compositionally biased region" description="Polar residues" evidence="1">
    <location>
        <begin position="238"/>
        <end position="247"/>
    </location>
</feature>
<dbReference type="AlphaFoldDB" id="A0A9W6PNL7"/>
<feature type="region of interest" description="Disordered" evidence="1">
    <location>
        <begin position="218"/>
        <end position="247"/>
    </location>
</feature>
<gene>
    <name evidence="2" type="ORF">Kpho01_60230</name>
</gene>
<evidence type="ECO:0000313" key="3">
    <source>
        <dbReference type="Proteomes" id="UP001165143"/>
    </source>
</evidence>
<comment type="caution">
    <text evidence="2">The sequence shown here is derived from an EMBL/GenBank/DDBJ whole genome shotgun (WGS) entry which is preliminary data.</text>
</comment>
<dbReference type="RefSeq" id="WP_051777365.1">
    <property type="nucleotide sequence ID" value="NZ_BSRX01000046.1"/>
</dbReference>
<protein>
    <submittedName>
        <fullName evidence="2">Uncharacterized protein</fullName>
    </submittedName>
</protein>
<organism evidence="2 3">
    <name type="scientific">Kitasatospora phosalacinea</name>
    <dbReference type="NCBI Taxonomy" id="2065"/>
    <lineage>
        <taxon>Bacteria</taxon>
        <taxon>Bacillati</taxon>
        <taxon>Actinomycetota</taxon>
        <taxon>Actinomycetes</taxon>
        <taxon>Kitasatosporales</taxon>
        <taxon>Streptomycetaceae</taxon>
        <taxon>Kitasatospora</taxon>
    </lineage>
</organism>